<feature type="domain" description="Helicase C-terminal" evidence="5">
    <location>
        <begin position="288"/>
        <end position="524"/>
    </location>
</feature>
<dbReference type="InterPro" id="IPR014001">
    <property type="entry name" value="Helicase_ATP-bd"/>
</dbReference>
<protein>
    <submittedName>
        <fullName evidence="6">Ski2-like helicase</fullName>
    </submittedName>
</protein>
<dbReference type="Pfam" id="PF00270">
    <property type="entry name" value="DEAD"/>
    <property type="match status" value="1"/>
</dbReference>
<organism evidence="6 7">
    <name type="scientific">Streptomonospora litoralis</name>
    <dbReference type="NCBI Taxonomy" id="2498135"/>
    <lineage>
        <taxon>Bacteria</taxon>
        <taxon>Bacillati</taxon>
        <taxon>Actinomycetota</taxon>
        <taxon>Actinomycetes</taxon>
        <taxon>Streptosporangiales</taxon>
        <taxon>Nocardiopsidaceae</taxon>
        <taxon>Streptomonospora</taxon>
    </lineage>
</organism>
<dbReference type="GO" id="GO:0006289">
    <property type="term" value="P:nucleotide-excision repair"/>
    <property type="evidence" value="ECO:0007669"/>
    <property type="project" value="TreeGrafter"/>
</dbReference>
<accession>A0A4P6PUZ4</accession>
<evidence type="ECO:0000256" key="1">
    <source>
        <dbReference type="ARBA" id="ARBA00022741"/>
    </source>
</evidence>
<evidence type="ECO:0000259" key="5">
    <source>
        <dbReference type="PROSITE" id="PS51194"/>
    </source>
</evidence>
<dbReference type="Pfam" id="PF00271">
    <property type="entry name" value="Helicase_C"/>
    <property type="match status" value="1"/>
</dbReference>
<dbReference type="PANTHER" id="PTHR47957">
    <property type="entry name" value="ATP-DEPENDENT HELICASE HRQ1"/>
    <property type="match status" value="1"/>
</dbReference>
<feature type="compositionally biased region" description="Low complexity" evidence="3">
    <location>
        <begin position="387"/>
        <end position="401"/>
    </location>
</feature>
<keyword evidence="6" id="KW-0378">Hydrolase</keyword>
<dbReference type="EMBL" id="CP036455">
    <property type="protein sequence ID" value="QBI51976.1"/>
    <property type="molecule type" value="Genomic_DNA"/>
</dbReference>
<dbReference type="InterPro" id="IPR001650">
    <property type="entry name" value="Helicase_C-like"/>
</dbReference>
<keyword evidence="2" id="KW-0067">ATP-binding</keyword>
<gene>
    <name evidence="6" type="ORF">EKD16_00780</name>
</gene>
<dbReference type="CDD" id="cd17923">
    <property type="entry name" value="DEXHc_Hrq1-like"/>
    <property type="match status" value="1"/>
</dbReference>
<evidence type="ECO:0000313" key="7">
    <source>
        <dbReference type="Proteomes" id="UP000292235"/>
    </source>
</evidence>
<dbReference type="Pfam" id="PF22982">
    <property type="entry name" value="WHD_HRQ1"/>
    <property type="match status" value="1"/>
</dbReference>
<dbReference type="SMART" id="SM00490">
    <property type="entry name" value="HELICc"/>
    <property type="match status" value="1"/>
</dbReference>
<dbReference type="CDD" id="cd18797">
    <property type="entry name" value="SF2_C_Hrq"/>
    <property type="match status" value="1"/>
</dbReference>
<dbReference type="Gene3D" id="3.40.50.300">
    <property type="entry name" value="P-loop containing nucleotide triphosphate hydrolases"/>
    <property type="match status" value="2"/>
</dbReference>
<evidence type="ECO:0000256" key="2">
    <source>
        <dbReference type="ARBA" id="ARBA00022840"/>
    </source>
</evidence>
<keyword evidence="1" id="KW-0547">Nucleotide-binding</keyword>
<dbReference type="PROSITE" id="PS51194">
    <property type="entry name" value="HELICASE_CTER"/>
    <property type="match status" value="1"/>
</dbReference>
<dbReference type="SUPFAM" id="SSF52540">
    <property type="entry name" value="P-loop containing nucleoside triphosphate hydrolases"/>
    <property type="match status" value="1"/>
</dbReference>
<dbReference type="InterPro" id="IPR011545">
    <property type="entry name" value="DEAD/DEAH_box_helicase_dom"/>
</dbReference>
<keyword evidence="6" id="KW-0347">Helicase</keyword>
<dbReference type="PANTHER" id="PTHR47957:SF3">
    <property type="entry name" value="ATP-DEPENDENT HELICASE HRQ1"/>
    <property type="match status" value="1"/>
</dbReference>
<dbReference type="InterPro" id="IPR055227">
    <property type="entry name" value="HRQ1_WHD"/>
</dbReference>
<evidence type="ECO:0000313" key="6">
    <source>
        <dbReference type="EMBL" id="QBI51976.1"/>
    </source>
</evidence>
<dbReference type="Pfam" id="PF09369">
    <property type="entry name" value="MZB"/>
    <property type="match status" value="1"/>
</dbReference>
<feature type="region of interest" description="Disordered" evidence="3">
    <location>
        <begin position="329"/>
        <end position="410"/>
    </location>
</feature>
<dbReference type="GO" id="GO:0036297">
    <property type="term" value="P:interstrand cross-link repair"/>
    <property type="evidence" value="ECO:0007669"/>
    <property type="project" value="TreeGrafter"/>
</dbReference>
<sequence length="853" mass="91222">MSGSAPRTRGDAVQQESALRRLWRDHTRNPQVTHVEHLPRGDGVSEHWPDWTPSSVRERLAEQGITAPWTHQAAAADLARSGSNVIIATGTASGKSLAFLLPCAEAVEQGGTVLYVSPAKALAADQRRALADLGLAELRPATYDGDTPREERAWIRAHANYVLTNPDMLHHALLGNHAAWSGFLRRLRYVVIDEAHRYRGVFGSHVAQIVRRLRRICARYRSEPVFILASATTGTPEESACRLIGAPVRAVTGDASPRPALSFALIEPELTAQTGENGAPVRRTATAEAAHVLADLAEKGVRTLAFVRSRQASEVVALTAQRILREREARAASRGRGSGHRDPWELGPSDGGWADRVEASGSEEPYEAPPAPAQSPEAERTGGSAVPEPSADAPAPPAAESGTAPGGLDRLSERVAAYRAGYLATDRRGLEDALRNGELLGLATTNALELGVDITGLDAVVVTGWPGTLASLWQQAGRAGRSGRDALAVFIARDDPLDTYLVHHPEAVFGRPVEATVLDPDNPYVLGPHLCAAASEIPLTEDDLALFGPGAADVLDDLVERGLLRRRPRGWFWTRRDRASALADLRGSGGPPVQIVDAASGQLMGTVDEAAAHGTVHDGAVYLHQGLTYVVDELDLEESVALVHAEAPDYSTWARDTTEVEVLRTLRGEQWGVEAAVCFGEVEVTRQVVSYLKRDVRTGSVLGEQALDLPERRLNSRAVWWTLSPEATDRLRKADVEVRGAAHAAEHAAIGLLPLFATCDRWDIGGVSTALHADTGCLTVFVYDGHEGGAGFAERGYAAAREWLAATRHAIADCECTDGCPSCIQSPKCGNGNDPLSKPGALRLIDAILAGDA</sequence>
<dbReference type="InterPro" id="IPR027417">
    <property type="entry name" value="P-loop_NTPase"/>
</dbReference>
<dbReference type="InterPro" id="IPR018973">
    <property type="entry name" value="MZB"/>
</dbReference>
<evidence type="ECO:0000259" key="4">
    <source>
        <dbReference type="PROSITE" id="PS51192"/>
    </source>
</evidence>
<feature type="domain" description="Helicase ATP-binding" evidence="4">
    <location>
        <begin position="76"/>
        <end position="251"/>
    </location>
</feature>
<keyword evidence="7" id="KW-1185">Reference proteome</keyword>
<dbReference type="GO" id="GO:0005524">
    <property type="term" value="F:ATP binding"/>
    <property type="evidence" value="ECO:0007669"/>
    <property type="project" value="UniProtKB-KW"/>
</dbReference>
<dbReference type="AlphaFoldDB" id="A0A4P6PUZ4"/>
<dbReference type="GO" id="GO:0043138">
    <property type="term" value="F:3'-5' DNA helicase activity"/>
    <property type="evidence" value="ECO:0007669"/>
    <property type="project" value="TreeGrafter"/>
</dbReference>
<dbReference type="Proteomes" id="UP000292235">
    <property type="component" value="Chromosome"/>
</dbReference>
<dbReference type="GO" id="GO:0003676">
    <property type="term" value="F:nucleic acid binding"/>
    <property type="evidence" value="ECO:0007669"/>
    <property type="project" value="InterPro"/>
</dbReference>
<dbReference type="KEGG" id="strr:EKD16_00780"/>
<proteinExistence type="predicted"/>
<reference evidence="6 7" key="1">
    <citation type="submission" date="2019-02" db="EMBL/GenBank/DDBJ databases">
        <authorList>
            <person name="Khodamoradi S."/>
            <person name="Hahnke R.L."/>
            <person name="Kaempfer P."/>
            <person name="Schumann P."/>
            <person name="Rohde M."/>
            <person name="Steinert M."/>
            <person name="Luzhetskyy A."/>
            <person name="Wink J."/>
            <person name="Ruckert C."/>
        </authorList>
    </citation>
    <scope>NUCLEOTIDE SEQUENCE [LARGE SCALE GENOMIC DNA]</scope>
    <source>
        <strain evidence="6 7">M2</strain>
    </source>
</reference>
<dbReference type="SMART" id="SM00487">
    <property type="entry name" value="DEXDc"/>
    <property type="match status" value="1"/>
</dbReference>
<evidence type="ECO:0000256" key="3">
    <source>
        <dbReference type="SAM" id="MobiDB-lite"/>
    </source>
</evidence>
<dbReference type="PROSITE" id="PS51192">
    <property type="entry name" value="HELICASE_ATP_BIND_1"/>
    <property type="match status" value="1"/>
</dbReference>
<name>A0A4P6PUZ4_9ACTN</name>